<dbReference type="InterPro" id="IPR036271">
    <property type="entry name" value="Tet_transcr_reg_TetR-rel_C_sf"/>
</dbReference>
<dbReference type="Proteomes" id="UP000199657">
    <property type="component" value="Unassembled WGS sequence"/>
</dbReference>
<dbReference type="EMBL" id="FOEG01000009">
    <property type="protein sequence ID" value="SEP09743.1"/>
    <property type="molecule type" value="Genomic_DNA"/>
</dbReference>
<dbReference type="Pfam" id="PF00440">
    <property type="entry name" value="TetR_N"/>
    <property type="match status" value="1"/>
</dbReference>
<evidence type="ECO:0000313" key="5">
    <source>
        <dbReference type="EMBL" id="SEP09743.1"/>
    </source>
</evidence>
<dbReference type="PANTHER" id="PTHR30055:SF226">
    <property type="entry name" value="HTH-TYPE TRANSCRIPTIONAL REGULATOR PKSA"/>
    <property type="match status" value="1"/>
</dbReference>
<sequence length="207" mass="23695">MPDQSLPRDSAPRTRRGAQTRSRLLRAAEEAFGSRGYHRAGISDITLAAGVAQGTFYSYFRNKEEVLRELVRNMGRDLRAHLAAEISDARDRLDAEARGLRAFLAYVAGHPWMYRVLQEAQFVDESIYREYYEAFGESYLRLLDVAEADGEVRPGDNRIRVWALMGMAHFLGLRYGLWERDVPLDRVVDTVRDLLRSGLMTGEHNNE</sequence>
<evidence type="ECO:0000259" key="4">
    <source>
        <dbReference type="PROSITE" id="PS50977"/>
    </source>
</evidence>
<accession>A0A1H8V3F0</accession>
<dbReference type="InterPro" id="IPR050109">
    <property type="entry name" value="HTH-type_TetR-like_transc_reg"/>
</dbReference>
<dbReference type="PRINTS" id="PR00455">
    <property type="entry name" value="HTHTETR"/>
</dbReference>
<dbReference type="GO" id="GO:0000976">
    <property type="term" value="F:transcription cis-regulatory region binding"/>
    <property type="evidence" value="ECO:0007669"/>
    <property type="project" value="TreeGrafter"/>
</dbReference>
<name>A0A1H8V3F0_9GAMM</name>
<proteinExistence type="predicted"/>
<reference evidence="5 6" key="1">
    <citation type="submission" date="2016-10" db="EMBL/GenBank/DDBJ databases">
        <authorList>
            <person name="de Groot N.N."/>
        </authorList>
    </citation>
    <scope>NUCLEOTIDE SEQUENCE [LARGE SCALE GENOMIC DNA]</scope>
    <source>
        <strain evidence="5 6">CGMCC 1.6291</strain>
    </source>
</reference>
<dbReference type="Gene3D" id="1.10.10.60">
    <property type="entry name" value="Homeodomain-like"/>
    <property type="match status" value="1"/>
</dbReference>
<keyword evidence="6" id="KW-1185">Reference proteome</keyword>
<dbReference type="InterPro" id="IPR009057">
    <property type="entry name" value="Homeodomain-like_sf"/>
</dbReference>
<dbReference type="Gene3D" id="1.10.357.10">
    <property type="entry name" value="Tetracycline Repressor, domain 2"/>
    <property type="match status" value="1"/>
</dbReference>
<gene>
    <name evidence="5" type="ORF">SAMN04488052_10996</name>
</gene>
<protein>
    <submittedName>
        <fullName evidence="5">Transcriptional regulator, TetR family</fullName>
    </submittedName>
</protein>
<dbReference type="SUPFAM" id="SSF48498">
    <property type="entry name" value="Tetracyclin repressor-like, C-terminal domain"/>
    <property type="match status" value="1"/>
</dbReference>
<organism evidence="5 6">
    <name type="scientific">Aquisalimonas asiatica</name>
    <dbReference type="NCBI Taxonomy" id="406100"/>
    <lineage>
        <taxon>Bacteria</taxon>
        <taxon>Pseudomonadati</taxon>
        <taxon>Pseudomonadota</taxon>
        <taxon>Gammaproteobacteria</taxon>
        <taxon>Chromatiales</taxon>
        <taxon>Ectothiorhodospiraceae</taxon>
        <taxon>Aquisalimonas</taxon>
    </lineage>
</organism>
<feature type="region of interest" description="Disordered" evidence="3">
    <location>
        <begin position="1"/>
        <end position="20"/>
    </location>
</feature>
<dbReference type="PANTHER" id="PTHR30055">
    <property type="entry name" value="HTH-TYPE TRANSCRIPTIONAL REGULATOR RUTR"/>
    <property type="match status" value="1"/>
</dbReference>
<feature type="domain" description="HTH tetR-type" evidence="4">
    <location>
        <begin position="18"/>
        <end position="78"/>
    </location>
</feature>
<evidence type="ECO:0000313" key="6">
    <source>
        <dbReference type="Proteomes" id="UP000199657"/>
    </source>
</evidence>
<evidence type="ECO:0000256" key="1">
    <source>
        <dbReference type="ARBA" id="ARBA00023125"/>
    </source>
</evidence>
<feature type="DNA-binding region" description="H-T-H motif" evidence="2">
    <location>
        <begin position="41"/>
        <end position="60"/>
    </location>
</feature>
<dbReference type="PROSITE" id="PS50977">
    <property type="entry name" value="HTH_TETR_2"/>
    <property type="match status" value="1"/>
</dbReference>
<evidence type="ECO:0000256" key="2">
    <source>
        <dbReference type="PROSITE-ProRule" id="PRU00335"/>
    </source>
</evidence>
<keyword evidence="1 2" id="KW-0238">DNA-binding</keyword>
<dbReference type="InterPro" id="IPR001647">
    <property type="entry name" value="HTH_TetR"/>
</dbReference>
<dbReference type="OrthoDB" id="63332at2"/>
<dbReference type="RefSeq" id="WP_091645580.1">
    <property type="nucleotide sequence ID" value="NZ_FOEG01000009.1"/>
</dbReference>
<dbReference type="SUPFAM" id="SSF46689">
    <property type="entry name" value="Homeodomain-like"/>
    <property type="match status" value="1"/>
</dbReference>
<dbReference type="GO" id="GO:0003700">
    <property type="term" value="F:DNA-binding transcription factor activity"/>
    <property type="evidence" value="ECO:0007669"/>
    <property type="project" value="TreeGrafter"/>
</dbReference>
<evidence type="ECO:0000256" key="3">
    <source>
        <dbReference type="SAM" id="MobiDB-lite"/>
    </source>
</evidence>
<dbReference type="STRING" id="406100.SAMN04488052_10996"/>
<dbReference type="AlphaFoldDB" id="A0A1H8V3F0"/>